<dbReference type="AlphaFoldDB" id="A0A1S2LCP3"/>
<proteinExistence type="predicted"/>
<dbReference type="OrthoDB" id="2922557at2"/>
<accession>A0A1S2LCP3</accession>
<evidence type="ECO:0000313" key="2">
    <source>
        <dbReference type="EMBL" id="OIJ10094.1"/>
    </source>
</evidence>
<evidence type="ECO:0000256" key="1">
    <source>
        <dbReference type="SAM" id="Phobius"/>
    </source>
</evidence>
<sequence>MWLFNSWIYQNILNTEWFMWGIVITVFGFNFLSPIIIFFALSEKKLHLNFKKWIKDLKNKSQTTGS</sequence>
<protein>
    <submittedName>
        <fullName evidence="2">Uncharacterized protein</fullName>
    </submittedName>
</protein>
<keyword evidence="3" id="KW-1185">Reference proteome</keyword>
<gene>
    <name evidence="2" type="ORF">BKP35_13325</name>
</gene>
<evidence type="ECO:0000313" key="3">
    <source>
        <dbReference type="Proteomes" id="UP000180098"/>
    </source>
</evidence>
<keyword evidence="1" id="KW-0812">Transmembrane</keyword>
<organism evidence="2 3">
    <name type="scientific">Anaerobacillus arseniciselenatis</name>
    <dbReference type="NCBI Taxonomy" id="85682"/>
    <lineage>
        <taxon>Bacteria</taxon>
        <taxon>Bacillati</taxon>
        <taxon>Bacillota</taxon>
        <taxon>Bacilli</taxon>
        <taxon>Bacillales</taxon>
        <taxon>Bacillaceae</taxon>
        <taxon>Anaerobacillus</taxon>
    </lineage>
</organism>
<dbReference type="EMBL" id="MLQQ01000040">
    <property type="protein sequence ID" value="OIJ10094.1"/>
    <property type="molecule type" value="Genomic_DNA"/>
</dbReference>
<reference evidence="2 3" key="1">
    <citation type="submission" date="2016-10" db="EMBL/GenBank/DDBJ databases">
        <title>Draft genome sequences of four alkaliphilic bacteria belonging to the Anaerobacillus genus.</title>
        <authorList>
            <person name="Bassil N.M."/>
            <person name="Lloyd J.R."/>
        </authorList>
    </citation>
    <scope>NUCLEOTIDE SEQUENCE [LARGE SCALE GENOMIC DNA]</scope>
    <source>
        <strain evidence="2 3">DSM 15340</strain>
    </source>
</reference>
<comment type="caution">
    <text evidence="2">The sequence shown here is derived from an EMBL/GenBank/DDBJ whole genome shotgun (WGS) entry which is preliminary data.</text>
</comment>
<keyword evidence="1" id="KW-0472">Membrane</keyword>
<feature type="transmembrane region" description="Helical" evidence="1">
    <location>
        <begin position="17"/>
        <end position="41"/>
    </location>
</feature>
<name>A0A1S2LCP3_9BACI</name>
<dbReference type="Proteomes" id="UP000180098">
    <property type="component" value="Unassembled WGS sequence"/>
</dbReference>
<keyword evidence="1" id="KW-1133">Transmembrane helix</keyword>